<protein>
    <submittedName>
        <fullName evidence="1">Uncharacterized protein</fullName>
    </submittedName>
</protein>
<dbReference type="Proteomes" id="UP001107558">
    <property type="component" value="Chromosome 2"/>
</dbReference>
<evidence type="ECO:0000313" key="2">
    <source>
        <dbReference type="Proteomes" id="UP001107558"/>
    </source>
</evidence>
<name>A0A9J6BYP3_POLVA</name>
<sequence>MTLWPALGNVDQILAIIEVRGQRRAISSSFERTRNDFSDLGTVEMGMKTAETQTELIDSESSHNSPLGFNIINENTTSDNNNDKHLNINSLKDMKDLRCIDDDSASGHRILFTGPDNPETKL</sequence>
<comment type="caution">
    <text evidence="1">The sequence shown here is derived from an EMBL/GenBank/DDBJ whole genome shotgun (WGS) entry which is preliminary data.</text>
</comment>
<organism evidence="1 2">
    <name type="scientific">Polypedilum vanderplanki</name>
    <name type="common">Sleeping chironomid midge</name>
    <dbReference type="NCBI Taxonomy" id="319348"/>
    <lineage>
        <taxon>Eukaryota</taxon>
        <taxon>Metazoa</taxon>
        <taxon>Ecdysozoa</taxon>
        <taxon>Arthropoda</taxon>
        <taxon>Hexapoda</taxon>
        <taxon>Insecta</taxon>
        <taxon>Pterygota</taxon>
        <taxon>Neoptera</taxon>
        <taxon>Endopterygota</taxon>
        <taxon>Diptera</taxon>
        <taxon>Nematocera</taxon>
        <taxon>Chironomoidea</taxon>
        <taxon>Chironomidae</taxon>
        <taxon>Chironominae</taxon>
        <taxon>Polypedilum</taxon>
        <taxon>Polypedilum</taxon>
    </lineage>
</organism>
<gene>
    <name evidence="1" type="ORF">PVAND_004918</name>
</gene>
<proteinExistence type="predicted"/>
<dbReference type="EMBL" id="JADBJN010000002">
    <property type="protein sequence ID" value="KAG5674975.1"/>
    <property type="molecule type" value="Genomic_DNA"/>
</dbReference>
<dbReference type="AlphaFoldDB" id="A0A9J6BYP3"/>
<accession>A0A9J6BYP3</accession>
<evidence type="ECO:0000313" key="1">
    <source>
        <dbReference type="EMBL" id="KAG5674975.1"/>
    </source>
</evidence>
<reference evidence="1" key="1">
    <citation type="submission" date="2021-03" db="EMBL/GenBank/DDBJ databases">
        <title>Chromosome level genome of the anhydrobiotic midge Polypedilum vanderplanki.</title>
        <authorList>
            <person name="Yoshida Y."/>
            <person name="Kikawada T."/>
            <person name="Gusev O."/>
        </authorList>
    </citation>
    <scope>NUCLEOTIDE SEQUENCE</scope>
    <source>
        <strain evidence="1">NIAS01</strain>
        <tissue evidence="1">Whole body or cell culture</tissue>
    </source>
</reference>
<keyword evidence="2" id="KW-1185">Reference proteome</keyword>